<feature type="transmembrane region" description="Helical" evidence="1">
    <location>
        <begin position="20"/>
        <end position="39"/>
    </location>
</feature>
<dbReference type="EMBL" id="UINC01187857">
    <property type="protein sequence ID" value="SVE00799.1"/>
    <property type="molecule type" value="Genomic_DNA"/>
</dbReference>
<sequence>RSLIFVNHILYTKNFQAKIIGLPFVLTFFFSCSPTVYILDHKPKFAGQLYKNNVVSKTQNKIKNSENNPALLNNGVEELTTYAFGFLMEESDRAMLDNYSKAKELESQAHQYFSQAVGYGESALDILYGDYTDWISDNSGDIIFTPDSEDLGLFYWTAAAYGGAISSSGGDPSWIIKLPRVGKLLNSIVAIDSSWNHGAALLALISFTMNNPLISSDEANKISKNLFNSAVDASQGLDMGPYLTYAESVSKVRQ</sequence>
<proteinExistence type="predicted"/>
<name>A0A382ZZP3_9ZZZZ</name>
<dbReference type="InterPro" id="IPR038537">
    <property type="entry name" value="TatT_sf"/>
</dbReference>
<keyword evidence="1" id="KW-0472">Membrane</keyword>
<dbReference type="AlphaFoldDB" id="A0A382ZZP3"/>
<keyword evidence="1" id="KW-0812">Transmembrane</keyword>
<evidence type="ECO:0000256" key="1">
    <source>
        <dbReference type="SAM" id="Phobius"/>
    </source>
</evidence>
<dbReference type="InterPro" id="IPR031823">
    <property type="entry name" value="TatT"/>
</dbReference>
<dbReference type="Gene3D" id="1.25.40.920">
    <property type="entry name" value="TRAP transporter T-component"/>
    <property type="match status" value="1"/>
</dbReference>
<feature type="non-terminal residue" evidence="2">
    <location>
        <position position="1"/>
    </location>
</feature>
<protein>
    <submittedName>
        <fullName evidence="2">Uncharacterized protein</fullName>
    </submittedName>
</protein>
<accession>A0A382ZZP3</accession>
<evidence type="ECO:0000313" key="2">
    <source>
        <dbReference type="EMBL" id="SVE00799.1"/>
    </source>
</evidence>
<reference evidence="2" key="1">
    <citation type="submission" date="2018-05" db="EMBL/GenBank/DDBJ databases">
        <authorList>
            <person name="Lanie J.A."/>
            <person name="Ng W.-L."/>
            <person name="Kazmierczak K.M."/>
            <person name="Andrzejewski T.M."/>
            <person name="Davidsen T.M."/>
            <person name="Wayne K.J."/>
            <person name="Tettelin H."/>
            <person name="Glass J.I."/>
            <person name="Rusch D."/>
            <person name="Podicherti R."/>
            <person name="Tsui H.-C.T."/>
            <person name="Winkler M.E."/>
        </authorList>
    </citation>
    <scope>NUCLEOTIDE SEQUENCE</scope>
</reference>
<organism evidence="2">
    <name type="scientific">marine metagenome</name>
    <dbReference type="NCBI Taxonomy" id="408172"/>
    <lineage>
        <taxon>unclassified sequences</taxon>
        <taxon>metagenomes</taxon>
        <taxon>ecological metagenomes</taxon>
    </lineage>
</organism>
<keyword evidence="1" id="KW-1133">Transmembrane helix</keyword>
<gene>
    <name evidence="2" type="ORF">METZ01_LOCUS453653</name>
</gene>
<dbReference type="Pfam" id="PF16811">
    <property type="entry name" value="TAtT"/>
    <property type="match status" value="1"/>
</dbReference>
<feature type="non-terminal residue" evidence="2">
    <location>
        <position position="254"/>
    </location>
</feature>